<dbReference type="RefSeq" id="WP_054534705.1">
    <property type="nucleotide sequence ID" value="NZ_LGKP01000021.1"/>
</dbReference>
<accession>A0A0N8GRJ9</accession>
<dbReference type="AlphaFoldDB" id="A0A0N8GRJ9"/>
<dbReference type="Gene3D" id="1.10.150.240">
    <property type="entry name" value="Putative phosphatase, domain 2"/>
    <property type="match status" value="1"/>
</dbReference>
<dbReference type="InterPro" id="IPR023198">
    <property type="entry name" value="PGP-like_dom2"/>
</dbReference>
<dbReference type="SFLD" id="SFLDG01129">
    <property type="entry name" value="C1.5:_HAD__Beta-PGM__Phosphata"/>
    <property type="match status" value="1"/>
</dbReference>
<dbReference type="GO" id="GO:0005829">
    <property type="term" value="C:cytosol"/>
    <property type="evidence" value="ECO:0007669"/>
    <property type="project" value="TreeGrafter"/>
</dbReference>
<gene>
    <name evidence="1" type="ORF">SE18_12050</name>
</gene>
<protein>
    <recommendedName>
        <fullName evidence="3">Hydrolase</fullName>
    </recommendedName>
</protein>
<dbReference type="Gene3D" id="3.40.50.1000">
    <property type="entry name" value="HAD superfamily/HAD-like"/>
    <property type="match status" value="1"/>
</dbReference>
<dbReference type="GO" id="GO:0008967">
    <property type="term" value="F:phosphoglycolate phosphatase activity"/>
    <property type="evidence" value="ECO:0007669"/>
    <property type="project" value="TreeGrafter"/>
</dbReference>
<dbReference type="InterPro" id="IPR050155">
    <property type="entry name" value="HAD-like_hydrolase_sf"/>
</dbReference>
<dbReference type="STRING" id="70996.SE18_12050"/>
<comment type="caution">
    <text evidence="1">The sequence shown here is derived from an EMBL/GenBank/DDBJ whole genome shotgun (WGS) entry which is preliminary data.</text>
</comment>
<evidence type="ECO:0000313" key="1">
    <source>
        <dbReference type="EMBL" id="KPL86706.1"/>
    </source>
</evidence>
<dbReference type="SUPFAM" id="SSF56784">
    <property type="entry name" value="HAD-like"/>
    <property type="match status" value="1"/>
</dbReference>
<dbReference type="InterPro" id="IPR036412">
    <property type="entry name" value="HAD-like_sf"/>
</dbReference>
<dbReference type="SFLD" id="SFLDS00003">
    <property type="entry name" value="Haloacid_Dehalogenase"/>
    <property type="match status" value="1"/>
</dbReference>
<organism evidence="1 2">
    <name type="scientific">Herpetosiphon geysericola</name>
    <dbReference type="NCBI Taxonomy" id="70996"/>
    <lineage>
        <taxon>Bacteria</taxon>
        <taxon>Bacillati</taxon>
        <taxon>Chloroflexota</taxon>
        <taxon>Chloroflexia</taxon>
        <taxon>Herpetosiphonales</taxon>
        <taxon>Herpetosiphonaceae</taxon>
        <taxon>Herpetosiphon</taxon>
    </lineage>
</organism>
<dbReference type="OrthoDB" id="9781769at2"/>
<dbReference type="PANTHER" id="PTHR43434:SF1">
    <property type="entry name" value="PHOSPHOGLYCOLATE PHOSPHATASE"/>
    <property type="match status" value="1"/>
</dbReference>
<name>A0A0N8GRJ9_9CHLR</name>
<sequence>MKLLLWDIDGTLIRGHGRGLEAFKAAFQRVYELDLPLGSTAGKTDGLIVRELLHMWEEAAILERLEQFYAVYEGELHARFEHLQRETTILPGVKAALSQLQAHTIHSLLTGNMLRTARIKLDAVGLCTYFRWDWGAFGSDNHIRNELVPVAFQRAQAAGWQGTLADVVVIGDTPFDIGCAKIAGARSVAVASGQFSLEQLAEHQPDLLLNDLHEHAQLQAFLGVGDETHR</sequence>
<proteinExistence type="predicted"/>
<dbReference type="Proteomes" id="UP000050277">
    <property type="component" value="Unassembled WGS sequence"/>
</dbReference>
<dbReference type="InterPro" id="IPR023214">
    <property type="entry name" value="HAD_sf"/>
</dbReference>
<dbReference type="PANTHER" id="PTHR43434">
    <property type="entry name" value="PHOSPHOGLYCOLATE PHOSPHATASE"/>
    <property type="match status" value="1"/>
</dbReference>
<dbReference type="GO" id="GO:0006281">
    <property type="term" value="P:DNA repair"/>
    <property type="evidence" value="ECO:0007669"/>
    <property type="project" value="TreeGrafter"/>
</dbReference>
<evidence type="ECO:0000313" key="2">
    <source>
        <dbReference type="Proteomes" id="UP000050277"/>
    </source>
</evidence>
<dbReference type="Pfam" id="PF12710">
    <property type="entry name" value="HAD"/>
    <property type="match status" value="1"/>
</dbReference>
<evidence type="ECO:0008006" key="3">
    <source>
        <dbReference type="Google" id="ProtNLM"/>
    </source>
</evidence>
<reference evidence="1 2" key="1">
    <citation type="submission" date="2015-07" db="EMBL/GenBank/DDBJ databases">
        <title>Whole genome sequence of Herpetosiphon geysericola DSM 7119.</title>
        <authorList>
            <person name="Hemp J."/>
            <person name="Ward L.M."/>
            <person name="Pace L.A."/>
            <person name="Fischer W.W."/>
        </authorList>
    </citation>
    <scope>NUCLEOTIDE SEQUENCE [LARGE SCALE GENOMIC DNA]</scope>
    <source>
        <strain evidence="1 2">DSM 7119</strain>
    </source>
</reference>
<dbReference type="EMBL" id="LGKP01000021">
    <property type="protein sequence ID" value="KPL86706.1"/>
    <property type="molecule type" value="Genomic_DNA"/>
</dbReference>
<keyword evidence="2" id="KW-1185">Reference proteome</keyword>